<dbReference type="AlphaFoldDB" id="A0ABD3JV98"/>
<dbReference type="EMBL" id="JBJKBG010000008">
    <property type="protein sequence ID" value="KAL3728246.1"/>
    <property type="molecule type" value="Genomic_DNA"/>
</dbReference>
<gene>
    <name evidence="1" type="ORF">ACJRO7_032919</name>
</gene>
<evidence type="ECO:0000313" key="1">
    <source>
        <dbReference type="EMBL" id="KAL3728246.1"/>
    </source>
</evidence>
<accession>A0ABD3JV98</accession>
<protein>
    <recommendedName>
        <fullName evidence="3">Secreted protein</fullName>
    </recommendedName>
</protein>
<evidence type="ECO:0000313" key="2">
    <source>
        <dbReference type="Proteomes" id="UP001634007"/>
    </source>
</evidence>
<dbReference type="Proteomes" id="UP001634007">
    <property type="component" value="Unassembled WGS sequence"/>
</dbReference>
<proteinExistence type="predicted"/>
<name>A0ABD3JV98_EUCGL</name>
<keyword evidence="2" id="KW-1185">Reference proteome</keyword>
<reference evidence="1 2" key="1">
    <citation type="submission" date="2024-11" db="EMBL/GenBank/DDBJ databases">
        <title>Chromosome-level genome assembly of Eucalyptus globulus Labill. provides insights into its genome evolution.</title>
        <authorList>
            <person name="Li X."/>
        </authorList>
    </citation>
    <scope>NUCLEOTIDE SEQUENCE [LARGE SCALE GENOMIC DNA]</scope>
    <source>
        <strain evidence="1">CL2024</strain>
        <tissue evidence="1">Fresh tender leaves</tissue>
    </source>
</reference>
<comment type="caution">
    <text evidence="1">The sequence shown here is derived from an EMBL/GenBank/DDBJ whole genome shotgun (WGS) entry which is preliminary data.</text>
</comment>
<evidence type="ECO:0008006" key="3">
    <source>
        <dbReference type="Google" id="ProtNLM"/>
    </source>
</evidence>
<sequence length="107" mass="11944">MNQNPSSSMFTPIVLLRFFASRCETPRTRTRSPSLPYFLSSSTKLRSVCRGWPHNIHDPHAATMPASRAAQSLATARSPVPPTRLRGRGSAQRWSSRSWVTLLRGPP</sequence>
<organism evidence="1 2">
    <name type="scientific">Eucalyptus globulus</name>
    <name type="common">Tasmanian blue gum</name>
    <dbReference type="NCBI Taxonomy" id="34317"/>
    <lineage>
        <taxon>Eukaryota</taxon>
        <taxon>Viridiplantae</taxon>
        <taxon>Streptophyta</taxon>
        <taxon>Embryophyta</taxon>
        <taxon>Tracheophyta</taxon>
        <taxon>Spermatophyta</taxon>
        <taxon>Magnoliopsida</taxon>
        <taxon>eudicotyledons</taxon>
        <taxon>Gunneridae</taxon>
        <taxon>Pentapetalae</taxon>
        <taxon>rosids</taxon>
        <taxon>malvids</taxon>
        <taxon>Myrtales</taxon>
        <taxon>Myrtaceae</taxon>
        <taxon>Myrtoideae</taxon>
        <taxon>Eucalypteae</taxon>
        <taxon>Eucalyptus</taxon>
    </lineage>
</organism>